<dbReference type="Proteomes" id="UP000784880">
    <property type="component" value="Unassembled WGS sequence"/>
</dbReference>
<keyword evidence="1" id="KW-0812">Transmembrane</keyword>
<keyword evidence="1" id="KW-0472">Membrane</keyword>
<feature type="transmembrane region" description="Helical" evidence="1">
    <location>
        <begin position="44"/>
        <end position="67"/>
    </location>
</feature>
<protein>
    <recommendedName>
        <fullName evidence="4">ABC-2 type transporter domain-containing protein</fullName>
    </recommendedName>
</protein>
<evidence type="ECO:0000313" key="3">
    <source>
        <dbReference type="Proteomes" id="UP000784880"/>
    </source>
</evidence>
<feature type="transmembrane region" description="Helical" evidence="1">
    <location>
        <begin position="204"/>
        <end position="221"/>
    </location>
</feature>
<dbReference type="EMBL" id="JAHQCS010000185">
    <property type="protein sequence ID" value="MBU9714789.1"/>
    <property type="molecule type" value="Genomic_DNA"/>
</dbReference>
<organism evidence="2 3">
    <name type="scientific">Evansella tamaricis</name>
    <dbReference type="NCBI Taxonomy" id="2069301"/>
    <lineage>
        <taxon>Bacteria</taxon>
        <taxon>Bacillati</taxon>
        <taxon>Bacillota</taxon>
        <taxon>Bacilli</taxon>
        <taxon>Bacillales</taxon>
        <taxon>Bacillaceae</taxon>
        <taxon>Evansella</taxon>
    </lineage>
</organism>
<evidence type="ECO:0000256" key="1">
    <source>
        <dbReference type="SAM" id="Phobius"/>
    </source>
</evidence>
<keyword evidence="3" id="KW-1185">Reference proteome</keyword>
<accession>A0ABS6JNL3</accession>
<name>A0ABS6JNL3_9BACI</name>
<sequence length="241" mass="27805">MMGKLMKQDIQFQFRHGFYYIYAFVTIIYIAILLFIPMEYRGFWSVLVIFTDPGTLGFFFVGTIVMLERNQQLLTYLFITPVKLKWYLCSKILSLSVIAWITSLFIGYFTLGGMVSFFWLTLAVLLCSFFFTSCGLAISVDAPSLNHFMFRAIMLMLLLYIPLLSYLEWIPLWILEVMPSYSALILFDLALSGTNSLGPIRPQLLHVFLLFVWGVVAYLIAARRFNRYILSNTGESKVVSV</sequence>
<proteinExistence type="predicted"/>
<dbReference type="InterPro" id="IPR056926">
    <property type="entry name" value="FLQE3_permease"/>
</dbReference>
<evidence type="ECO:0000313" key="2">
    <source>
        <dbReference type="EMBL" id="MBU9714789.1"/>
    </source>
</evidence>
<feature type="transmembrane region" description="Helical" evidence="1">
    <location>
        <begin position="20"/>
        <end position="38"/>
    </location>
</feature>
<feature type="transmembrane region" description="Helical" evidence="1">
    <location>
        <begin position="152"/>
        <end position="174"/>
    </location>
</feature>
<feature type="transmembrane region" description="Helical" evidence="1">
    <location>
        <begin position="117"/>
        <end position="140"/>
    </location>
</feature>
<reference evidence="2 3" key="1">
    <citation type="submission" date="2021-06" db="EMBL/GenBank/DDBJ databases">
        <title>Bacillus sp. RD4P76, an endophyte from a halophyte.</title>
        <authorList>
            <person name="Sun J.-Q."/>
        </authorList>
    </citation>
    <scope>NUCLEOTIDE SEQUENCE [LARGE SCALE GENOMIC DNA]</scope>
    <source>
        <strain evidence="2 3">CGMCC 1.15917</strain>
    </source>
</reference>
<comment type="caution">
    <text evidence="2">The sequence shown here is derived from an EMBL/GenBank/DDBJ whole genome shotgun (WGS) entry which is preliminary data.</text>
</comment>
<evidence type="ECO:0008006" key="4">
    <source>
        <dbReference type="Google" id="ProtNLM"/>
    </source>
</evidence>
<dbReference type="RefSeq" id="WP_217069614.1">
    <property type="nucleotide sequence ID" value="NZ_JAHQCS010000185.1"/>
</dbReference>
<feature type="transmembrane region" description="Helical" evidence="1">
    <location>
        <begin position="88"/>
        <end position="111"/>
    </location>
</feature>
<dbReference type="Pfam" id="PF24686">
    <property type="entry name" value="FLQE3_permease"/>
    <property type="match status" value="1"/>
</dbReference>
<gene>
    <name evidence="2" type="ORF">KS419_23880</name>
</gene>
<keyword evidence="1" id="KW-1133">Transmembrane helix</keyword>